<feature type="signal peptide" evidence="2">
    <location>
        <begin position="1"/>
        <end position="30"/>
    </location>
</feature>
<proteinExistence type="predicted"/>
<name>A0ABW2E056_9ACTN</name>
<evidence type="ECO:0008006" key="5">
    <source>
        <dbReference type="Google" id="ProtNLM"/>
    </source>
</evidence>
<gene>
    <name evidence="3" type="ORF">ACFQMH_09555</name>
</gene>
<feature type="chain" id="PRO_5046911537" description="Lipoprotein" evidence="2">
    <location>
        <begin position="31"/>
        <end position="142"/>
    </location>
</feature>
<dbReference type="Proteomes" id="UP001596409">
    <property type="component" value="Unassembled WGS sequence"/>
</dbReference>
<evidence type="ECO:0000313" key="3">
    <source>
        <dbReference type="EMBL" id="MFC7011945.1"/>
    </source>
</evidence>
<accession>A0ABW2E056</accession>
<dbReference type="EMBL" id="JBHSYM010000022">
    <property type="protein sequence ID" value="MFC7011945.1"/>
    <property type="molecule type" value="Genomic_DNA"/>
</dbReference>
<reference evidence="4" key="1">
    <citation type="journal article" date="2019" name="Int. J. Syst. Evol. Microbiol.">
        <title>The Global Catalogue of Microorganisms (GCM) 10K type strain sequencing project: providing services to taxonomists for standard genome sequencing and annotation.</title>
        <authorList>
            <consortium name="The Broad Institute Genomics Platform"/>
            <consortium name="The Broad Institute Genome Sequencing Center for Infectious Disease"/>
            <person name="Wu L."/>
            <person name="Ma J."/>
        </authorList>
    </citation>
    <scope>NUCLEOTIDE SEQUENCE [LARGE SCALE GENOMIC DNA]</scope>
    <source>
        <strain evidence="4">JCM 4855</strain>
    </source>
</reference>
<organism evidence="3 4">
    <name type="scientific">Streptomyces viridiviolaceus</name>
    <dbReference type="NCBI Taxonomy" id="68282"/>
    <lineage>
        <taxon>Bacteria</taxon>
        <taxon>Bacillati</taxon>
        <taxon>Actinomycetota</taxon>
        <taxon>Actinomycetes</taxon>
        <taxon>Kitasatosporales</taxon>
        <taxon>Streptomycetaceae</taxon>
        <taxon>Streptomyces</taxon>
    </lineage>
</organism>
<protein>
    <recommendedName>
        <fullName evidence="5">Lipoprotein</fullName>
    </recommendedName>
</protein>
<feature type="region of interest" description="Disordered" evidence="1">
    <location>
        <begin position="35"/>
        <end position="55"/>
    </location>
</feature>
<keyword evidence="2" id="KW-0732">Signal</keyword>
<comment type="caution">
    <text evidence="3">The sequence shown here is derived from an EMBL/GenBank/DDBJ whole genome shotgun (WGS) entry which is preliminary data.</text>
</comment>
<evidence type="ECO:0000313" key="4">
    <source>
        <dbReference type="Proteomes" id="UP001596409"/>
    </source>
</evidence>
<dbReference type="PROSITE" id="PS51257">
    <property type="entry name" value="PROKAR_LIPOPROTEIN"/>
    <property type="match status" value="1"/>
</dbReference>
<sequence>MRRGGTPRPGGTAGRLRFALGPALLTVALAAGCADSGPPQAGSGTAATGSASPSRTMTDAELCARVVGHWSREVLDGGTYGDYQSMGLSDRQYGILREVVDAARTVKRRQGPGAAEELIDRRAREECAERYRDGGPSKGPWS</sequence>
<feature type="compositionally biased region" description="Low complexity" evidence="1">
    <location>
        <begin position="36"/>
        <end position="54"/>
    </location>
</feature>
<keyword evidence="4" id="KW-1185">Reference proteome</keyword>
<evidence type="ECO:0000256" key="2">
    <source>
        <dbReference type="SAM" id="SignalP"/>
    </source>
</evidence>
<dbReference type="RefSeq" id="WP_189870260.1">
    <property type="nucleotide sequence ID" value="NZ_BMWA01000006.1"/>
</dbReference>
<evidence type="ECO:0000256" key="1">
    <source>
        <dbReference type="SAM" id="MobiDB-lite"/>
    </source>
</evidence>